<keyword evidence="6" id="KW-0479">Metal-binding</keyword>
<proteinExistence type="inferred from homology"/>
<dbReference type="InterPro" id="IPR013785">
    <property type="entry name" value="Aldolase_TIM"/>
</dbReference>
<feature type="domain" description="Radical SAM core" evidence="11">
    <location>
        <begin position="21"/>
        <end position="266"/>
    </location>
</feature>
<dbReference type="Proteomes" id="UP000784128">
    <property type="component" value="Unassembled WGS sequence"/>
</dbReference>
<dbReference type="InterPro" id="IPR058240">
    <property type="entry name" value="rSAM_sf"/>
</dbReference>
<evidence type="ECO:0000313" key="12">
    <source>
        <dbReference type="EMBL" id="MBT1071914.1"/>
    </source>
</evidence>
<dbReference type="Gene3D" id="3.20.20.70">
    <property type="entry name" value="Aldolase class I"/>
    <property type="match status" value="1"/>
</dbReference>
<keyword evidence="4" id="KW-0004">4Fe-4S</keyword>
<evidence type="ECO:0000256" key="5">
    <source>
        <dbReference type="ARBA" id="ARBA00022691"/>
    </source>
</evidence>
<comment type="caution">
    <text evidence="12">The sequence shown here is derived from an EMBL/GenBank/DDBJ whole genome shotgun (WGS) entry which is preliminary data.</text>
</comment>
<gene>
    <name evidence="12" type="ORF">KJB30_08975</name>
</gene>
<comment type="cofactor">
    <cofactor evidence="1">
        <name>[4Fe-4S] cluster</name>
        <dbReference type="ChEBI" id="CHEBI:49883"/>
    </cofactor>
</comment>
<evidence type="ECO:0000256" key="3">
    <source>
        <dbReference type="ARBA" id="ARBA00006804"/>
    </source>
</evidence>
<dbReference type="EMBL" id="JAHDYS010000007">
    <property type="protein sequence ID" value="MBT1071914.1"/>
    <property type="molecule type" value="Genomic_DNA"/>
</dbReference>
<comment type="similarity">
    <text evidence="3">Belongs to the radical SAM superfamily. NifB family.</text>
</comment>
<evidence type="ECO:0000259" key="11">
    <source>
        <dbReference type="PROSITE" id="PS51918"/>
    </source>
</evidence>
<keyword evidence="5" id="KW-0949">S-adenosyl-L-methionine</keyword>
<evidence type="ECO:0000256" key="1">
    <source>
        <dbReference type="ARBA" id="ARBA00001966"/>
    </source>
</evidence>
<dbReference type="SFLD" id="SFLDG01067">
    <property type="entry name" value="SPASM/twitch_domain_containing"/>
    <property type="match status" value="1"/>
</dbReference>
<dbReference type="SFLD" id="SFLDF00281">
    <property type="entry name" value="FeMo_cofactor_biosynthesis_pro"/>
    <property type="match status" value="1"/>
</dbReference>
<dbReference type="PANTHER" id="PTHR43787">
    <property type="entry name" value="FEMO COFACTOR BIOSYNTHESIS PROTEIN NIFB-RELATED"/>
    <property type="match status" value="1"/>
</dbReference>
<evidence type="ECO:0000256" key="9">
    <source>
        <dbReference type="ARBA" id="ARBA00023231"/>
    </source>
</evidence>
<keyword evidence="9" id="KW-0535">Nitrogen fixation</keyword>
<dbReference type="InterPro" id="IPR007197">
    <property type="entry name" value="rSAM"/>
</dbReference>
<evidence type="ECO:0000256" key="4">
    <source>
        <dbReference type="ARBA" id="ARBA00022485"/>
    </source>
</evidence>
<sequence length="289" mass="31280">MATACEMKKKIQGHPCFGGNHQKNGRMHLAVAPKCNIKCGYCSRKHDCANESRPGVTSRIMTPMEAISKVREVMASPIAGPIIKVVGIAGPGDPLANEETFTTFEMVKQEFPQLMLCLSTNGLLLPESIDRLYELGLHSLTVTINAMDPQVGAQIYSHIIYHGKHYTGVEGAKILIANQFEGVKRAGELGMTIKINTVLTPGINDGQIPLIAARVKELGAFVMNIMPIIPQAELAHITPPSEEYLAEIRKANEGTIGQFAHCKQCRADAIGLIGQDLNLTIAEAACPTR</sequence>
<evidence type="ECO:0000313" key="13">
    <source>
        <dbReference type="Proteomes" id="UP000784128"/>
    </source>
</evidence>
<accession>A0ABS5U8F3</accession>
<dbReference type="SFLD" id="SFLDG01068">
    <property type="entry name" value="FeMo_cofactor_biosynthesis_pro"/>
    <property type="match status" value="1"/>
</dbReference>
<evidence type="ECO:0000256" key="7">
    <source>
        <dbReference type="ARBA" id="ARBA00023004"/>
    </source>
</evidence>
<evidence type="ECO:0000256" key="2">
    <source>
        <dbReference type="ARBA" id="ARBA00005155"/>
    </source>
</evidence>
<dbReference type="SUPFAM" id="SSF102114">
    <property type="entry name" value="Radical SAM enzymes"/>
    <property type="match status" value="1"/>
</dbReference>
<dbReference type="PANTHER" id="PTHR43787:SF13">
    <property type="entry name" value="FEMO COFACTOR BIOSYNTHESIS PROTEIN NIFB"/>
    <property type="match status" value="1"/>
</dbReference>
<organism evidence="12 13">
    <name type="scientific">Pelotalea chapellei</name>
    <dbReference type="NCBI Taxonomy" id="44671"/>
    <lineage>
        <taxon>Bacteria</taxon>
        <taxon>Pseudomonadati</taxon>
        <taxon>Thermodesulfobacteriota</taxon>
        <taxon>Desulfuromonadia</taxon>
        <taxon>Geobacterales</taxon>
        <taxon>Geobacteraceae</taxon>
        <taxon>Pelotalea</taxon>
    </lineage>
</organism>
<evidence type="ECO:0000256" key="6">
    <source>
        <dbReference type="ARBA" id="ARBA00022723"/>
    </source>
</evidence>
<reference evidence="12 13" key="1">
    <citation type="submission" date="2021-05" db="EMBL/GenBank/DDBJ databases">
        <title>The draft genome of Geobacter chapellei DSM 13688.</title>
        <authorList>
            <person name="Xu Z."/>
            <person name="Masuda Y."/>
            <person name="Itoh H."/>
            <person name="Senoo K."/>
        </authorList>
    </citation>
    <scope>NUCLEOTIDE SEQUENCE [LARGE SCALE GENOMIC DNA]</scope>
    <source>
        <strain evidence="12 13">DSM 13688</strain>
    </source>
</reference>
<keyword evidence="13" id="KW-1185">Reference proteome</keyword>
<evidence type="ECO:0000256" key="10">
    <source>
        <dbReference type="ARBA" id="ARBA00023239"/>
    </source>
</evidence>
<dbReference type="Pfam" id="PF04055">
    <property type="entry name" value="Radical_SAM"/>
    <property type="match status" value="1"/>
</dbReference>
<keyword evidence="10" id="KW-0456">Lyase</keyword>
<evidence type="ECO:0000256" key="8">
    <source>
        <dbReference type="ARBA" id="ARBA00023014"/>
    </source>
</evidence>
<comment type="pathway">
    <text evidence="2">Cofactor biosynthesis; Fe-Mo cofactor biosynthesis.</text>
</comment>
<name>A0ABS5U8F3_9BACT</name>
<keyword evidence="7" id="KW-0408">Iron</keyword>
<dbReference type="CDD" id="cd01335">
    <property type="entry name" value="Radical_SAM"/>
    <property type="match status" value="1"/>
</dbReference>
<protein>
    <submittedName>
        <fullName evidence="12">Radical SAM protein</fullName>
    </submittedName>
</protein>
<dbReference type="PROSITE" id="PS51918">
    <property type="entry name" value="RADICAL_SAM"/>
    <property type="match status" value="1"/>
</dbReference>
<dbReference type="SFLD" id="SFLDS00029">
    <property type="entry name" value="Radical_SAM"/>
    <property type="match status" value="1"/>
</dbReference>
<keyword evidence="8" id="KW-0411">Iron-sulfur</keyword>
<dbReference type="RefSeq" id="WP_214298231.1">
    <property type="nucleotide sequence ID" value="NZ_JAHDYS010000007.1"/>
</dbReference>